<gene>
    <name evidence="2" type="ORF">Pcinc_001538</name>
</gene>
<feature type="region of interest" description="Disordered" evidence="1">
    <location>
        <begin position="1"/>
        <end position="33"/>
    </location>
</feature>
<evidence type="ECO:0000256" key="1">
    <source>
        <dbReference type="SAM" id="MobiDB-lite"/>
    </source>
</evidence>
<dbReference type="Proteomes" id="UP001286313">
    <property type="component" value="Unassembled WGS sequence"/>
</dbReference>
<proteinExistence type="predicted"/>
<protein>
    <submittedName>
        <fullName evidence="2">Uncharacterized protein</fullName>
    </submittedName>
</protein>
<name>A0AAE1L4G5_PETCI</name>
<reference evidence="2" key="1">
    <citation type="submission" date="2023-10" db="EMBL/GenBank/DDBJ databases">
        <title>Genome assemblies of two species of porcelain crab, Petrolisthes cinctipes and Petrolisthes manimaculis (Anomura: Porcellanidae).</title>
        <authorList>
            <person name="Angst P."/>
        </authorList>
    </citation>
    <scope>NUCLEOTIDE SEQUENCE</scope>
    <source>
        <strain evidence="2">PB745_01</strain>
        <tissue evidence="2">Gill</tissue>
    </source>
</reference>
<dbReference type="EMBL" id="JAWQEG010000094">
    <property type="protein sequence ID" value="KAK3894727.1"/>
    <property type="molecule type" value="Genomic_DNA"/>
</dbReference>
<dbReference type="AlphaFoldDB" id="A0AAE1L4G5"/>
<feature type="compositionally biased region" description="Low complexity" evidence="1">
    <location>
        <begin position="1"/>
        <end position="20"/>
    </location>
</feature>
<sequence>MEISGSSSSNGSSKVSISTGGEEDDDDGNVFYSVTSGGGGGINSSKYNPFARYQVTFHNLSTELGSSLLPDFKNEASFGPPPPHLMTGGEGEYAPQNDSPFLLQFTAKLPFPMSMFNASTSTNGSEKVTLPIFKAATNTNGNKKGKLTGSKKGSITGNLRAFASLLNPTPPPINPDNYRSFASLLNL</sequence>
<evidence type="ECO:0000313" key="3">
    <source>
        <dbReference type="Proteomes" id="UP001286313"/>
    </source>
</evidence>
<evidence type="ECO:0000313" key="2">
    <source>
        <dbReference type="EMBL" id="KAK3894727.1"/>
    </source>
</evidence>
<comment type="caution">
    <text evidence="2">The sequence shown here is derived from an EMBL/GenBank/DDBJ whole genome shotgun (WGS) entry which is preliminary data.</text>
</comment>
<keyword evidence="3" id="KW-1185">Reference proteome</keyword>
<accession>A0AAE1L4G5</accession>
<organism evidence="2 3">
    <name type="scientific">Petrolisthes cinctipes</name>
    <name type="common">Flat porcelain crab</name>
    <dbReference type="NCBI Taxonomy" id="88211"/>
    <lineage>
        <taxon>Eukaryota</taxon>
        <taxon>Metazoa</taxon>
        <taxon>Ecdysozoa</taxon>
        <taxon>Arthropoda</taxon>
        <taxon>Crustacea</taxon>
        <taxon>Multicrustacea</taxon>
        <taxon>Malacostraca</taxon>
        <taxon>Eumalacostraca</taxon>
        <taxon>Eucarida</taxon>
        <taxon>Decapoda</taxon>
        <taxon>Pleocyemata</taxon>
        <taxon>Anomura</taxon>
        <taxon>Galatheoidea</taxon>
        <taxon>Porcellanidae</taxon>
        <taxon>Petrolisthes</taxon>
    </lineage>
</organism>